<accession>A0ABW5IWB0</accession>
<evidence type="ECO:0000256" key="2">
    <source>
        <dbReference type="ARBA" id="ARBA00023012"/>
    </source>
</evidence>
<dbReference type="InterPro" id="IPR050595">
    <property type="entry name" value="Bact_response_regulator"/>
</dbReference>
<feature type="modified residue" description="4-aspartylphosphate" evidence="3">
    <location>
        <position position="97"/>
    </location>
</feature>
<keyword evidence="1 3" id="KW-0597">Phosphoprotein</keyword>
<comment type="caution">
    <text evidence="5">The sequence shown here is derived from an EMBL/GenBank/DDBJ whole genome shotgun (WGS) entry which is preliminary data.</text>
</comment>
<dbReference type="SUPFAM" id="SSF52172">
    <property type="entry name" value="CheY-like"/>
    <property type="match status" value="1"/>
</dbReference>
<dbReference type="PANTHER" id="PTHR44591">
    <property type="entry name" value="STRESS RESPONSE REGULATOR PROTEIN 1"/>
    <property type="match status" value="1"/>
</dbReference>
<evidence type="ECO:0000256" key="3">
    <source>
        <dbReference type="PROSITE-ProRule" id="PRU00169"/>
    </source>
</evidence>
<keyword evidence="6" id="KW-1185">Reference proteome</keyword>
<dbReference type="PROSITE" id="PS51257">
    <property type="entry name" value="PROKAR_LIPOPROTEIN"/>
    <property type="match status" value="1"/>
</dbReference>
<dbReference type="PANTHER" id="PTHR44591:SF14">
    <property type="entry name" value="PROTEIN PILG"/>
    <property type="match status" value="1"/>
</dbReference>
<protein>
    <submittedName>
        <fullName evidence="5">Response regulator</fullName>
    </submittedName>
</protein>
<reference evidence="6" key="1">
    <citation type="journal article" date="2019" name="Int. J. Syst. Evol. Microbiol.">
        <title>The Global Catalogue of Microorganisms (GCM) 10K type strain sequencing project: providing services to taxonomists for standard genome sequencing and annotation.</title>
        <authorList>
            <consortium name="The Broad Institute Genomics Platform"/>
            <consortium name="The Broad Institute Genome Sequencing Center for Infectious Disease"/>
            <person name="Wu L."/>
            <person name="Ma J."/>
        </authorList>
    </citation>
    <scope>NUCLEOTIDE SEQUENCE [LARGE SCALE GENOMIC DNA]</scope>
    <source>
        <strain evidence="6">KCTC 42585</strain>
    </source>
</reference>
<keyword evidence="2" id="KW-0902">Two-component regulatory system</keyword>
<dbReference type="EMBL" id="JBHULT010000006">
    <property type="protein sequence ID" value="MFD2517054.1"/>
    <property type="molecule type" value="Genomic_DNA"/>
</dbReference>
<dbReference type="InterPro" id="IPR001789">
    <property type="entry name" value="Sig_transdc_resp-reg_receiver"/>
</dbReference>
<proteinExistence type="predicted"/>
<evidence type="ECO:0000256" key="1">
    <source>
        <dbReference type="ARBA" id="ARBA00022553"/>
    </source>
</evidence>
<evidence type="ECO:0000313" key="5">
    <source>
        <dbReference type="EMBL" id="MFD2517054.1"/>
    </source>
</evidence>
<sequence>MRKLIKLSFILSLPLLMSSCGEGEERNETVDSTDETVMTDQTTQMEADITLTQAERDALMPADVVAEFQEGNLRYVKDSLTPRNRQARRGATVFLLDIMLPDGNGLDLCRELKNNETTRKIPVVLMSAHADINSMEGADDFISKPFDVDELLRRIERQLG</sequence>
<dbReference type="RefSeq" id="WP_380748731.1">
    <property type="nucleotide sequence ID" value="NZ_JBHULT010000006.1"/>
</dbReference>
<dbReference type="InterPro" id="IPR011006">
    <property type="entry name" value="CheY-like_superfamily"/>
</dbReference>
<evidence type="ECO:0000259" key="4">
    <source>
        <dbReference type="PROSITE" id="PS50110"/>
    </source>
</evidence>
<feature type="domain" description="Response regulatory" evidence="4">
    <location>
        <begin position="28"/>
        <end position="159"/>
    </location>
</feature>
<dbReference type="Gene3D" id="3.40.50.2300">
    <property type="match status" value="1"/>
</dbReference>
<dbReference type="Proteomes" id="UP001597468">
    <property type="component" value="Unassembled WGS sequence"/>
</dbReference>
<evidence type="ECO:0000313" key="6">
    <source>
        <dbReference type="Proteomes" id="UP001597468"/>
    </source>
</evidence>
<name>A0ABW5IWB0_9FLAO</name>
<dbReference type="Pfam" id="PF00072">
    <property type="entry name" value="Response_reg"/>
    <property type="match status" value="1"/>
</dbReference>
<dbReference type="PROSITE" id="PS50110">
    <property type="entry name" value="RESPONSE_REGULATORY"/>
    <property type="match status" value="1"/>
</dbReference>
<organism evidence="5 6">
    <name type="scientific">Salinimicrobium flavum</name>
    <dbReference type="NCBI Taxonomy" id="1737065"/>
    <lineage>
        <taxon>Bacteria</taxon>
        <taxon>Pseudomonadati</taxon>
        <taxon>Bacteroidota</taxon>
        <taxon>Flavobacteriia</taxon>
        <taxon>Flavobacteriales</taxon>
        <taxon>Flavobacteriaceae</taxon>
        <taxon>Salinimicrobium</taxon>
    </lineage>
</organism>
<dbReference type="SMART" id="SM00448">
    <property type="entry name" value="REC"/>
    <property type="match status" value="1"/>
</dbReference>
<gene>
    <name evidence="5" type="ORF">ACFSTG_04050</name>
</gene>